<dbReference type="Gene3D" id="3.30.379.10">
    <property type="entry name" value="Chitobiase/beta-hexosaminidase domain 2-like"/>
    <property type="match status" value="1"/>
</dbReference>
<comment type="similarity">
    <text evidence="2">Belongs to the glycosyl hydrolase 20 family.</text>
</comment>
<evidence type="ECO:0000256" key="2">
    <source>
        <dbReference type="ARBA" id="ARBA00006285"/>
    </source>
</evidence>
<dbReference type="InterPro" id="IPR015883">
    <property type="entry name" value="Glyco_hydro_20_cat"/>
</dbReference>
<dbReference type="STRING" id="1814289.SAMN05216410_1958"/>
<dbReference type="SUPFAM" id="SSF51445">
    <property type="entry name" value="(Trans)glycosidases"/>
    <property type="match status" value="1"/>
</dbReference>
<dbReference type="GO" id="GO:0030203">
    <property type="term" value="P:glycosaminoglycan metabolic process"/>
    <property type="evidence" value="ECO:0007669"/>
    <property type="project" value="TreeGrafter"/>
</dbReference>
<feature type="domain" description="Beta-hexosaminidase bacterial type N-terminal" evidence="8">
    <location>
        <begin position="6"/>
        <end position="145"/>
    </location>
</feature>
<dbReference type="PANTHER" id="PTHR22600:SF57">
    <property type="entry name" value="BETA-N-ACETYLHEXOSAMINIDASE"/>
    <property type="match status" value="1"/>
</dbReference>
<keyword evidence="4" id="KW-0378">Hydrolase</keyword>
<dbReference type="InterPro" id="IPR029018">
    <property type="entry name" value="Hex-like_dom2"/>
</dbReference>
<evidence type="ECO:0000256" key="3">
    <source>
        <dbReference type="ARBA" id="ARBA00012663"/>
    </source>
</evidence>
<dbReference type="EMBL" id="FMYH01000003">
    <property type="protein sequence ID" value="SDC58525.1"/>
    <property type="molecule type" value="Genomic_DNA"/>
</dbReference>
<sequence>MENYENLLPRPTIAMAHGGNLSLRDGVIVRSGSPESAHLMAQTIETLVRRGLTIQAATGSVETPAAGPSGAAAGPALVTVTAVTGRAEEWYRVTVTPAGIHVEVSGAQGLVHALTTFTQLLPADALRLAGPGHGTWSLPCGMVEDSPVFPWRGGMLDVARHFFPKRTVLRYIDLLAAHRFNRLHLHLSDDQGWRIASERFPRLASHASWRASTKLGPEGEHDNTPHGGQYTLADLAEIAAYGRARGIVVVPEIDIPGHTSALRAAYPDLGQPGVEHTIQDTVWAGGSSISPTEPVIAFLAEVLDELCEAMDPPYVHLGGDECDMSWWEADPAIAAEMTTHGYTQAREMHGHMLRALATHLQGRGIRTIVWDEGYVTGGVLEDTIVMAWRGDNAAARAATTHDVIRSPLFPTYFNFDQSSDPDEPRSEGGPITLDDVAAFAPAPADWTPEQRSHVLGGQFQVWTEWVPTEERIDYLVFPRAAVLSEVLWAGTPADPTDLFARLVRHLDRLEALGVAYRPLDGPHPWQQGGTGVWQRTASGTIEETRKWVDSVSEEP</sequence>
<dbReference type="InterPro" id="IPR025705">
    <property type="entry name" value="Beta_hexosaminidase_sua/sub"/>
</dbReference>
<protein>
    <recommendedName>
        <fullName evidence="3">beta-N-acetylhexosaminidase</fullName>
        <ecNumber evidence="3">3.2.1.52</ecNumber>
    </recommendedName>
</protein>
<dbReference type="GO" id="GO:0016020">
    <property type="term" value="C:membrane"/>
    <property type="evidence" value="ECO:0007669"/>
    <property type="project" value="TreeGrafter"/>
</dbReference>
<gene>
    <name evidence="9" type="ORF">SAMN05216410_1958</name>
</gene>
<feature type="domain" description="Glycoside hydrolase family 20 catalytic" evidence="7">
    <location>
        <begin position="149"/>
        <end position="490"/>
    </location>
</feature>
<feature type="active site" description="Proton donor" evidence="6">
    <location>
        <position position="321"/>
    </location>
</feature>
<dbReference type="AlphaFoldDB" id="A0A1G6MU57"/>
<dbReference type="InterPro" id="IPR015882">
    <property type="entry name" value="HEX_bac_N"/>
</dbReference>
<name>A0A1G6MU57_9MICO</name>
<comment type="catalytic activity">
    <reaction evidence="1">
        <text>Hydrolysis of terminal non-reducing N-acetyl-D-hexosamine residues in N-acetyl-beta-D-hexosaminides.</text>
        <dbReference type="EC" id="3.2.1.52"/>
    </reaction>
</comment>
<dbReference type="GO" id="GO:0005975">
    <property type="term" value="P:carbohydrate metabolic process"/>
    <property type="evidence" value="ECO:0007669"/>
    <property type="project" value="InterPro"/>
</dbReference>
<proteinExistence type="inferred from homology"/>
<evidence type="ECO:0000259" key="7">
    <source>
        <dbReference type="Pfam" id="PF00728"/>
    </source>
</evidence>
<dbReference type="Gene3D" id="3.20.20.80">
    <property type="entry name" value="Glycosidases"/>
    <property type="match status" value="1"/>
</dbReference>
<evidence type="ECO:0000256" key="6">
    <source>
        <dbReference type="PIRSR" id="PIRSR625705-1"/>
    </source>
</evidence>
<evidence type="ECO:0000256" key="5">
    <source>
        <dbReference type="ARBA" id="ARBA00023295"/>
    </source>
</evidence>
<dbReference type="GO" id="GO:0004563">
    <property type="term" value="F:beta-N-acetylhexosaminidase activity"/>
    <property type="evidence" value="ECO:0007669"/>
    <property type="project" value="UniProtKB-EC"/>
</dbReference>
<reference evidence="9 10" key="1">
    <citation type="submission" date="2016-09" db="EMBL/GenBank/DDBJ databases">
        <authorList>
            <person name="Capua I."/>
            <person name="De Benedictis P."/>
            <person name="Joannis T."/>
            <person name="Lombin L.H."/>
            <person name="Cattoli G."/>
        </authorList>
    </citation>
    <scope>NUCLEOTIDE SEQUENCE [LARGE SCALE GENOMIC DNA]</scope>
    <source>
        <strain evidence="9 10">ISLP-3</strain>
    </source>
</reference>
<dbReference type="Proteomes" id="UP000199039">
    <property type="component" value="Unassembled WGS sequence"/>
</dbReference>
<dbReference type="SUPFAM" id="SSF55545">
    <property type="entry name" value="beta-N-acetylhexosaminidase-like domain"/>
    <property type="match status" value="1"/>
</dbReference>
<dbReference type="PRINTS" id="PR00738">
    <property type="entry name" value="GLHYDRLASE20"/>
</dbReference>
<evidence type="ECO:0000256" key="1">
    <source>
        <dbReference type="ARBA" id="ARBA00001231"/>
    </source>
</evidence>
<dbReference type="Pfam" id="PF02838">
    <property type="entry name" value="Glyco_hydro_20b"/>
    <property type="match status" value="1"/>
</dbReference>
<dbReference type="InterPro" id="IPR017853">
    <property type="entry name" value="GH"/>
</dbReference>
<keyword evidence="5" id="KW-0326">Glycosidase</keyword>
<dbReference type="Pfam" id="PF00728">
    <property type="entry name" value="Glyco_hydro_20"/>
    <property type="match status" value="1"/>
</dbReference>
<dbReference type="OrthoDB" id="9763537at2"/>
<dbReference type="RefSeq" id="WP_093182810.1">
    <property type="nucleotide sequence ID" value="NZ_FMYH01000003.1"/>
</dbReference>
<evidence type="ECO:0000256" key="4">
    <source>
        <dbReference type="ARBA" id="ARBA00022801"/>
    </source>
</evidence>
<evidence type="ECO:0000313" key="10">
    <source>
        <dbReference type="Proteomes" id="UP000199039"/>
    </source>
</evidence>
<evidence type="ECO:0000313" key="9">
    <source>
        <dbReference type="EMBL" id="SDC58525.1"/>
    </source>
</evidence>
<dbReference type="EC" id="3.2.1.52" evidence="3"/>
<dbReference type="CDD" id="cd06563">
    <property type="entry name" value="GH20_chitobiase-like"/>
    <property type="match status" value="1"/>
</dbReference>
<organism evidence="9 10">
    <name type="scientific">Sanguibacter gelidistatuariae</name>
    <dbReference type="NCBI Taxonomy" id="1814289"/>
    <lineage>
        <taxon>Bacteria</taxon>
        <taxon>Bacillati</taxon>
        <taxon>Actinomycetota</taxon>
        <taxon>Actinomycetes</taxon>
        <taxon>Micrococcales</taxon>
        <taxon>Sanguibacteraceae</taxon>
        <taxon>Sanguibacter</taxon>
    </lineage>
</organism>
<keyword evidence="10" id="KW-1185">Reference proteome</keyword>
<dbReference type="PANTHER" id="PTHR22600">
    <property type="entry name" value="BETA-HEXOSAMINIDASE"/>
    <property type="match status" value="1"/>
</dbReference>
<evidence type="ECO:0000259" key="8">
    <source>
        <dbReference type="Pfam" id="PF02838"/>
    </source>
</evidence>
<accession>A0A1G6MU57</accession>